<keyword evidence="2" id="KW-1185">Reference proteome</keyword>
<proteinExistence type="predicted"/>
<comment type="caution">
    <text evidence="1">The sequence shown here is derived from an EMBL/GenBank/DDBJ whole genome shotgun (WGS) entry which is preliminary data.</text>
</comment>
<accession>A0A3E1RAY1</accession>
<sequence>MLQCNMTSAIGIQLGLEDLLADLHHARRKGELGRLALLASCEARSWARQAGKIDISDNASRMFIQQPCVSKDEFLGKVDELITILELHAQEYQRNRSQGAEAQAPRQSTASFH</sequence>
<reference evidence="1 2" key="1">
    <citation type="submission" date="2018-05" db="EMBL/GenBank/DDBJ databases">
        <title>Rhodoferax soyangensis sp.nov., isolated from an oligotrophic freshwater lake.</title>
        <authorList>
            <person name="Park M."/>
        </authorList>
    </citation>
    <scope>NUCLEOTIDE SEQUENCE [LARGE SCALE GENOMIC DNA]</scope>
    <source>
        <strain evidence="1 2">IMCC26218</strain>
    </source>
</reference>
<evidence type="ECO:0000313" key="1">
    <source>
        <dbReference type="EMBL" id="RFO96515.1"/>
    </source>
</evidence>
<dbReference type="Proteomes" id="UP000260665">
    <property type="component" value="Unassembled WGS sequence"/>
</dbReference>
<protein>
    <submittedName>
        <fullName evidence="1">Uncharacterized protein</fullName>
    </submittedName>
</protein>
<name>A0A3E1RAY1_9BURK</name>
<dbReference type="EMBL" id="QFZK01000007">
    <property type="protein sequence ID" value="RFO96515.1"/>
    <property type="molecule type" value="Genomic_DNA"/>
</dbReference>
<evidence type="ECO:0000313" key="2">
    <source>
        <dbReference type="Proteomes" id="UP000260665"/>
    </source>
</evidence>
<dbReference type="AlphaFoldDB" id="A0A3E1RAY1"/>
<organism evidence="1 2">
    <name type="scientific">Rhodoferax lacus</name>
    <dbReference type="NCBI Taxonomy" id="2184758"/>
    <lineage>
        <taxon>Bacteria</taxon>
        <taxon>Pseudomonadati</taxon>
        <taxon>Pseudomonadota</taxon>
        <taxon>Betaproteobacteria</taxon>
        <taxon>Burkholderiales</taxon>
        <taxon>Comamonadaceae</taxon>
        <taxon>Rhodoferax</taxon>
    </lineage>
</organism>
<gene>
    <name evidence="1" type="ORF">DIC66_12800</name>
</gene>